<gene>
    <name evidence="3" type="ORF">HH682_03725</name>
</gene>
<dbReference type="PROSITE" id="PS00622">
    <property type="entry name" value="HTH_LUXR_1"/>
    <property type="match status" value="1"/>
</dbReference>
<name>A0ABS5SXS4_9GAMM</name>
<keyword evidence="1" id="KW-0238">DNA-binding</keyword>
<proteinExistence type="predicted"/>
<evidence type="ECO:0000313" key="3">
    <source>
        <dbReference type="EMBL" id="MBT0723568.1"/>
    </source>
</evidence>
<dbReference type="InterPro" id="IPR036388">
    <property type="entry name" value="WH-like_DNA-bd_sf"/>
</dbReference>
<organism evidence="3 4">
    <name type="scientific">Rosenbergiella gaditana</name>
    <dbReference type="NCBI Taxonomy" id="2726987"/>
    <lineage>
        <taxon>Bacteria</taxon>
        <taxon>Pseudomonadati</taxon>
        <taxon>Pseudomonadota</taxon>
        <taxon>Gammaproteobacteria</taxon>
        <taxon>Enterobacterales</taxon>
        <taxon>Erwiniaceae</taxon>
        <taxon>Rosenbergiella</taxon>
    </lineage>
</organism>
<keyword evidence="4" id="KW-1185">Reference proteome</keyword>
<evidence type="ECO:0000313" key="4">
    <source>
        <dbReference type="Proteomes" id="UP000790096"/>
    </source>
</evidence>
<sequence>MLKILLMDCNFYQVSGLSLLILKHLSDYHLLDKAIFLLPSQENNKNIANVIFQDELVTINIFNKKCINHNETEHNMAEKITIHVPFLPKSKTLNDISMKICKILEIAHADYNEFIHDEEVYWKFGLKKYAQLSDTENDVMIFIGQGYNSAEISRILNRSRKTIRTHYRSAFRKMGAENQAEFYRYASFIARCGCAERKTLCL</sequence>
<dbReference type="PRINTS" id="PR00038">
    <property type="entry name" value="HTHLUXR"/>
</dbReference>
<comment type="caution">
    <text evidence="3">The sequence shown here is derived from an EMBL/GenBank/DDBJ whole genome shotgun (WGS) entry which is preliminary data.</text>
</comment>
<reference evidence="3 4" key="1">
    <citation type="submission" date="2020-04" db="EMBL/GenBank/DDBJ databases">
        <title>Genome sequencing of Rosenbergiella species.</title>
        <authorList>
            <person name="Alvarez-Perez S."/>
            <person name="Lievens B."/>
        </authorList>
    </citation>
    <scope>NUCLEOTIDE SEQUENCE [LARGE SCALE GENOMIC DNA]</scope>
    <source>
        <strain evidence="3 4">S61</strain>
    </source>
</reference>
<dbReference type="EMBL" id="JABBFR010000003">
    <property type="protein sequence ID" value="MBT0723568.1"/>
    <property type="molecule type" value="Genomic_DNA"/>
</dbReference>
<evidence type="ECO:0000259" key="2">
    <source>
        <dbReference type="PROSITE" id="PS50043"/>
    </source>
</evidence>
<dbReference type="PROSITE" id="PS50043">
    <property type="entry name" value="HTH_LUXR_2"/>
    <property type="match status" value="1"/>
</dbReference>
<protein>
    <submittedName>
        <fullName evidence="3">Helix-turn-helix transcriptional regulator</fullName>
    </submittedName>
</protein>
<dbReference type="InterPro" id="IPR000792">
    <property type="entry name" value="Tscrpt_reg_LuxR_C"/>
</dbReference>
<accession>A0ABS5SXS4</accession>
<dbReference type="RefSeq" id="WP_214236279.1">
    <property type="nucleotide sequence ID" value="NZ_JABBFR010000003.1"/>
</dbReference>
<feature type="domain" description="HTH luxR-type" evidence="2">
    <location>
        <begin position="125"/>
        <end position="190"/>
    </location>
</feature>
<dbReference type="InterPro" id="IPR016032">
    <property type="entry name" value="Sig_transdc_resp-reg_C-effctor"/>
</dbReference>
<dbReference type="SUPFAM" id="SSF46894">
    <property type="entry name" value="C-terminal effector domain of the bipartite response regulators"/>
    <property type="match status" value="1"/>
</dbReference>
<evidence type="ECO:0000256" key="1">
    <source>
        <dbReference type="ARBA" id="ARBA00023125"/>
    </source>
</evidence>
<dbReference type="Gene3D" id="1.10.10.10">
    <property type="entry name" value="Winged helix-like DNA-binding domain superfamily/Winged helix DNA-binding domain"/>
    <property type="match status" value="1"/>
</dbReference>
<dbReference type="SMART" id="SM00421">
    <property type="entry name" value="HTH_LUXR"/>
    <property type="match status" value="1"/>
</dbReference>
<dbReference type="Proteomes" id="UP000790096">
    <property type="component" value="Unassembled WGS sequence"/>
</dbReference>
<dbReference type="CDD" id="cd06170">
    <property type="entry name" value="LuxR_C_like"/>
    <property type="match status" value="1"/>
</dbReference>
<dbReference type="Pfam" id="PF00196">
    <property type="entry name" value="GerE"/>
    <property type="match status" value="1"/>
</dbReference>